<evidence type="ECO:0000313" key="4">
    <source>
        <dbReference type="EMBL" id="ACL47460.1"/>
    </source>
</evidence>
<dbReference type="GO" id="GO:0000160">
    <property type="term" value="P:phosphorelay signal transduction system"/>
    <property type="evidence" value="ECO:0007669"/>
    <property type="project" value="InterPro"/>
</dbReference>
<dbReference type="InterPro" id="IPR008984">
    <property type="entry name" value="SMAD_FHA_dom_sf"/>
</dbReference>
<evidence type="ECO:0000259" key="3">
    <source>
        <dbReference type="PROSITE" id="PS50110"/>
    </source>
</evidence>
<proteinExistence type="predicted"/>
<dbReference type="PANTHER" id="PTHR23308">
    <property type="entry name" value="NUCLEAR INHIBITOR OF PROTEIN PHOSPHATASE-1"/>
    <property type="match status" value="1"/>
</dbReference>
<feature type="domain" description="Response regulatory" evidence="3">
    <location>
        <begin position="162"/>
        <end position="284"/>
    </location>
</feature>
<dbReference type="EMBL" id="CP001344">
    <property type="protein sequence ID" value="ACL47460.1"/>
    <property type="molecule type" value="Genomic_DNA"/>
</dbReference>
<dbReference type="SUPFAM" id="SSF49879">
    <property type="entry name" value="SMAD/FHA domain"/>
    <property type="match status" value="1"/>
</dbReference>
<reference evidence="4" key="1">
    <citation type="submission" date="2009-01" db="EMBL/GenBank/DDBJ databases">
        <title>Complete sequence of chromosome Cyanothece sp. PCC 7425.</title>
        <authorList>
            <consortium name="US DOE Joint Genome Institute"/>
            <person name="Lucas S."/>
            <person name="Copeland A."/>
            <person name="Lapidus A."/>
            <person name="Glavina del Rio T."/>
            <person name="Dalin E."/>
            <person name="Tice H."/>
            <person name="Bruce D."/>
            <person name="Goodwin L."/>
            <person name="Pitluck S."/>
            <person name="Sims D."/>
            <person name="Meineke L."/>
            <person name="Brettin T."/>
            <person name="Detter J.C."/>
            <person name="Han C."/>
            <person name="Larimer F."/>
            <person name="Land M."/>
            <person name="Hauser L."/>
            <person name="Kyrpides N."/>
            <person name="Ovchinnikova G."/>
            <person name="Liberton M."/>
            <person name="Stoeckel J."/>
            <person name="Banerjee A."/>
            <person name="Singh A."/>
            <person name="Page L."/>
            <person name="Sato H."/>
            <person name="Zhao L."/>
            <person name="Sherman L."/>
            <person name="Pakrasi H."/>
            <person name="Richardson P."/>
        </authorList>
    </citation>
    <scope>NUCLEOTIDE SEQUENCE</scope>
    <source>
        <strain evidence="4">PCC 7425</strain>
    </source>
</reference>
<evidence type="ECO:0000256" key="1">
    <source>
        <dbReference type="PROSITE-ProRule" id="PRU00169"/>
    </source>
</evidence>
<dbReference type="InterPro" id="IPR050923">
    <property type="entry name" value="Cell_Proc_Reg/RNA_Proc"/>
</dbReference>
<dbReference type="STRING" id="395961.Cyan7425_5167"/>
<evidence type="ECO:0000259" key="2">
    <source>
        <dbReference type="PROSITE" id="PS50006"/>
    </source>
</evidence>
<accession>B8HQ63</accession>
<dbReference type="AlphaFoldDB" id="B8HQ63"/>
<feature type="domain" description="FHA" evidence="2">
    <location>
        <begin position="69"/>
        <end position="119"/>
    </location>
</feature>
<dbReference type="Gene3D" id="3.40.50.2300">
    <property type="match status" value="1"/>
</dbReference>
<dbReference type="Gene3D" id="2.60.200.20">
    <property type="match status" value="1"/>
</dbReference>
<dbReference type="SUPFAM" id="SSF52172">
    <property type="entry name" value="CheY-like"/>
    <property type="match status" value="1"/>
</dbReference>
<dbReference type="Pfam" id="PF00498">
    <property type="entry name" value="FHA"/>
    <property type="match status" value="1"/>
</dbReference>
<dbReference type="CDD" id="cd00156">
    <property type="entry name" value="REC"/>
    <property type="match status" value="1"/>
</dbReference>
<dbReference type="PROSITE" id="PS50110">
    <property type="entry name" value="RESPONSE_REGULATORY"/>
    <property type="match status" value="1"/>
</dbReference>
<dbReference type="CDD" id="cd00060">
    <property type="entry name" value="FHA"/>
    <property type="match status" value="1"/>
</dbReference>
<dbReference type="InterPro" id="IPR011006">
    <property type="entry name" value="CheY-like_superfamily"/>
</dbReference>
<dbReference type="HOGENOM" id="CLU_915069_0_0_3"/>
<dbReference type="OrthoDB" id="573894at2"/>
<dbReference type="InterPro" id="IPR000253">
    <property type="entry name" value="FHA_dom"/>
</dbReference>
<dbReference type="SMART" id="SM00240">
    <property type="entry name" value="FHA"/>
    <property type="match status" value="1"/>
</dbReference>
<organism evidence="4">
    <name type="scientific">Cyanothece sp. (strain PCC 7425 / ATCC 29141)</name>
    <dbReference type="NCBI Taxonomy" id="395961"/>
    <lineage>
        <taxon>Bacteria</taxon>
        <taxon>Bacillati</taxon>
        <taxon>Cyanobacteriota</taxon>
        <taxon>Cyanophyceae</taxon>
        <taxon>Gomontiellales</taxon>
        <taxon>Cyanothecaceae</taxon>
        <taxon>Cyanothece</taxon>
    </lineage>
</organism>
<sequence length="320" mass="36173">MESSPSDPSLWQILGESYPAENTALENKPSEEKSLIRTGDPAFVAPVPRLLIRSDYFERSLSLVHRKEWVIGRGKESTIVIPDRRISRRHAIVEAIAPGLFSLIDLDSLNGSFVNQQRVTKPVILQNGDRILFGQTEVNFQTPARMHLVNINYEDDPLACPTVLMTHASAIQGEIWREILSSQGISVVWAASKLDLMEIMKQLEILGQPPGLLLIDLGTTRSNPYDFCRWCRDIYPDLKVILVTGMRTEIFPSERQWAIRQGAVDLLAGFPRQNLFGCMVETADKMRVVLNALEWQPLEQSSLVNTLIALQEKINLIERE</sequence>
<protein>
    <submittedName>
        <fullName evidence="4">FHA domain containing protein</fullName>
    </submittedName>
</protein>
<name>B8HQ63_CYAP4</name>
<gene>
    <name evidence="4" type="ordered locus">Cyan7425_5167</name>
</gene>
<dbReference type="eggNOG" id="COG1716">
    <property type="taxonomic scope" value="Bacteria"/>
</dbReference>
<keyword evidence="1" id="KW-0597">Phosphoprotein</keyword>
<dbReference type="InterPro" id="IPR001789">
    <property type="entry name" value="Sig_transdc_resp-reg_receiver"/>
</dbReference>
<dbReference type="KEGG" id="cyn:Cyan7425_5167"/>
<feature type="modified residue" description="4-aspartylphosphate" evidence="1">
    <location>
        <position position="216"/>
    </location>
</feature>
<dbReference type="PROSITE" id="PS50006">
    <property type="entry name" value="FHA_DOMAIN"/>
    <property type="match status" value="1"/>
</dbReference>